<feature type="non-terminal residue" evidence="1">
    <location>
        <position position="1"/>
    </location>
</feature>
<sequence length="52" mass="5509">DSWKEGLEPKYIIAVTNGTRWPIGTNKGSRGVGGESAPSGLSAPRKFAIITH</sequence>
<organism evidence="1 2">
    <name type="scientific">Caligus rogercresseyi</name>
    <name type="common">Sea louse</name>
    <dbReference type="NCBI Taxonomy" id="217165"/>
    <lineage>
        <taxon>Eukaryota</taxon>
        <taxon>Metazoa</taxon>
        <taxon>Ecdysozoa</taxon>
        <taxon>Arthropoda</taxon>
        <taxon>Crustacea</taxon>
        <taxon>Multicrustacea</taxon>
        <taxon>Hexanauplia</taxon>
        <taxon>Copepoda</taxon>
        <taxon>Siphonostomatoida</taxon>
        <taxon>Caligidae</taxon>
        <taxon>Caligus</taxon>
    </lineage>
</organism>
<proteinExistence type="predicted"/>
<keyword evidence="2" id="KW-1185">Reference proteome</keyword>
<accession>A0A7T8KD91</accession>
<dbReference type="Proteomes" id="UP000595437">
    <property type="component" value="Chromosome 4"/>
</dbReference>
<reference evidence="2" key="1">
    <citation type="submission" date="2021-01" db="EMBL/GenBank/DDBJ databases">
        <title>Caligus Genome Assembly.</title>
        <authorList>
            <person name="Gallardo-Escarate C."/>
        </authorList>
    </citation>
    <scope>NUCLEOTIDE SEQUENCE [LARGE SCALE GENOMIC DNA]</scope>
</reference>
<name>A0A7T8KD91_CALRO</name>
<dbReference type="EMBL" id="CP045893">
    <property type="protein sequence ID" value="QQP53785.1"/>
    <property type="molecule type" value="Genomic_DNA"/>
</dbReference>
<dbReference type="AlphaFoldDB" id="A0A7T8KD91"/>
<protein>
    <submittedName>
        <fullName evidence="1">Uncharacterized protein</fullName>
    </submittedName>
</protein>
<gene>
    <name evidence="1" type="ORF">FKW44_006385</name>
</gene>
<feature type="non-terminal residue" evidence="1">
    <location>
        <position position="52"/>
    </location>
</feature>
<evidence type="ECO:0000313" key="2">
    <source>
        <dbReference type="Proteomes" id="UP000595437"/>
    </source>
</evidence>
<evidence type="ECO:0000313" key="1">
    <source>
        <dbReference type="EMBL" id="QQP53785.1"/>
    </source>
</evidence>